<accession>A0A6L2LJM4</accession>
<sequence>MWYALKGVVCFGKKEKLAPRFVRPFEIIKKIGQVAYRLDLTEELDDVHDTFHVSNLKKFLADLTLQVPLDEIQVDAKLNFVEEPTKILKREFKKLKRSRIAIIKVRWNSKRGPEFTWEREDQMKRRSRDVKLFALVDLIELESLIKATKDEGNDGVEEEFEEEEEPQEEEEDDMKVEIEEDENEPELTFPYEEVDPLNLSPTASDSEPEDVIKVEDTIEPDDETVPASVHEVDDCMVARRRMHWSKRRGKQRTSIMVTKDEGNDGVEVSCVKLAIAEERDECKKLKKELEEARFSNTLLGMQKERVKRDLYWTRAQSHEFYGEMIRRGVMFEERPNEAIDVPVEVSRIDAIGCNNLYHFVTQCNYVLTLLIMPPKSTPLTQAVVRQMIKESVDAAIAAERVRQANTENNASGSGQARVKLPYLLFKNSLLLDSWSDKRGVEDKKVKFAATTLRGPILTWWNSKVTILGLDVKEYNMVAYTQRVDELALMCPRMVEPKSAKFKAYIQRLCDNIKGEVTSSNPTNLNEAVRMAHKLMEQKLKARNERILEGTKRKWENFQSVNNSGKRNHKDNLRKSSQNNQKQRNARAMTTASNEEKVSSGSLPVCERCFTRHVGQCTIKCHKCGKIGHKARSFVDTRFSSMLDIDPVKIDTSYEVELADERIVGTKTVLKGCTLNVLNHLFEIDLMPIELDTFDIIIGMDWPVKHDALIVMVRRLFIYLMETRRRGRDLKLFALVDLIELESLNKVTKDEGNGGVGCRACDDLVKDYLCVPCLSKTMS</sequence>
<dbReference type="PANTHER" id="PTHR46148">
    <property type="entry name" value="CHROMO DOMAIN-CONTAINING PROTEIN"/>
    <property type="match status" value="1"/>
</dbReference>
<dbReference type="Gene3D" id="2.40.70.10">
    <property type="entry name" value="Acid Proteases"/>
    <property type="match status" value="1"/>
</dbReference>
<proteinExistence type="predicted"/>
<dbReference type="Pfam" id="PF24626">
    <property type="entry name" value="SH3_Tf2-1"/>
    <property type="match status" value="1"/>
</dbReference>
<dbReference type="PANTHER" id="PTHR46148:SF59">
    <property type="entry name" value="NUCLEOTIDYLTRANSFERASE, RIBONUCLEASE H"/>
    <property type="match status" value="1"/>
</dbReference>
<keyword evidence="4" id="KW-0808">Transferase</keyword>
<dbReference type="InterPro" id="IPR021109">
    <property type="entry name" value="Peptidase_aspartic_dom_sf"/>
</dbReference>
<reference evidence="4" key="1">
    <citation type="journal article" date="2019" name="Sci. Rep.">
        <title>Draft genome of Tanacetum cinerariifolium, the natural source of mosquito coil.</title>
        <authorList>
            <person name="Yamashiro T."/>
            <person name="Shiraishi A."/>
            <person name="Satake H."/>
            <person name="Nakayama K."/>
        </authorList>
    </citation>
    <scope>NUCLEOTIDE SEQUENCE</scope>
</reference>
<organism evidence="4">
    <name type="scientific">Tanacetum cinerariifolium</name>
    <name type="common">Dalmatian daisy</name>
    <name type="synonym">Chrysanthemum cinerariifolium</name>
    <dbReference type="NCBI Taxonomy" id="118510"/>
    <lineage>
        <taxon>Eukaryota</taxon>
        <taxon>Viridiplantae</taxon>
        <taxon>Streptophyta</taxon>
        <taxon>Embryophyta</taxon>
        <taxon>Tracheophyta</taxon>
        <taxon>Spermatophyta</taxon>
        <taxon>Magnoliopsida</taxon>
        <taxon>eudicotyledons</taxon>
        <taxon>Gunneridae</taxon>
        <taxon>Pentapetalae</taxon>
        <taxon>asterids</taxon>
        <taxon>campanulids</taxon>
        <taxon>Asterales</taxon>
        <taxon>Asteraceae</taxon>
        <taxon>Asteroideae</taxon>
        <taxon>Anthemideae</taxon>
        <taxon>Anthemidinae</taxon>
        <taxon>Tanacetum</taxon>
    </lineage>
</organism>
<gene>
    <name evidence="4" type="ORF">Tci_032412</name>
</gene>
<evidence type="ECO:0000259" key="3">
    <source>
        <dbReference type="Pfam" id="PF24626"/>
    </source>
</evidence>
<keyword evidence="4" id="KW-0695">RNA-directed DNA polymerase</keyword>
<dbReference type="EMBL" id="BKCJ010004334">
    <property type="protein sequence ID" value="GEU60434.1"/>
    <property type="molecule type" value="Genomic_DNA"/>
</dbReference>
<protein>
    <submittedName>
        <fullName evidence="4">Putative reverse transcriptase domain-containing protein</fullName>
    </submittedName>
</protein>
<feature type="coiled-coil region" evidence="1">
    <location>
        <begin position="268"/>
        <end position="295"/>
    </location>
</feature>
<evidence type="ECO:0000313" key="4">
    <source>
        <dbReference type="EMBL" id="GEU60434.1"/>
    </source>
</evidence>
<dbReference type="Pfam" id="PF08284">
    <property type="entry name" value="RVP_2"/>
    <property type="match status" value="1"/>
</dbReference>
<dbReference type="GO" id="GO:0003964">
    <property type="term" value="F:RNA-directed DNA polymerase activity"/>
    <property type="evidence" value="ECO:0007669"/>
    <property type="project" value="UniProtKB-KW"/>
</dbReference>
<dbReference type="CDD" id="cd00303">
    <property type="entry name" value="retropepsin_like"/>
    <property type="match status" value="1"/>
</dbReference>
<feature type="region of interest" description="Disordered" evidence="2">
    <location>
        <begin position="557"/>
        <end position="596"/>
    </location>
</feature>
<keyword evidence="4" id="KW-0548">Nucleotidyltransferase</keyword>
<keyword evidence="1" id="KW-0175">Coiled coil</keyword>
<evidence type="ECO:0000256" key="1">
    <source>
        <dbReference type="SAM" id="Coils"/>
    </source>
</evidence>
<evidence type="ECO:0000256" key="2">
    <source>
        <dbReference type="SAM" id="MobiDB-lite"/>
    </source>
</evidence>
<feature type="compositionally biased region" description="Acidic residues" evidence="2">
    <location>
        <begin position="153"/>
        <end position="185"/>
    </location>
</feature>
<feature type="domain" description="Tf2-1-like SH3-like" evidence="3">
    <location>
        <begin position="9"/>
        <end position="59"/>
    </location>
</feature>
<name>A0A6L2LJM4_TANCI</name>
<comment type="caution">
    <text evidence="4">The sequence shown here is derived from an EMBL/GenBank/DDBJ whole genome shotgun (WGS) entry which is preliminary data.</text>
</comment>
<dbReference type="InterPro" id="IPR056924">
    <property type="entry name" value="SH3_Tf2-1"/>
</dbReference>
<dbReference type="AlphaFoldDB" id="A0A6L2LJM4"/>
<feature type="compositionally biased region" description="Polar residues" evidence="2">
    <location>
        <begin position="574"/>
        <end position="592"/>
    </location>
</feature>
<feature type="region of interest" description="Disordered" evidence="2">
    <location>
        <begin position="150"/>
        <end position="210"/>
    </location>
</feature>